<feature type="chain" id="PRO_5038666849" evidence="1">
    <location>
        <begin position="20"/>
        <end position="85"/>
    </location>
</feature>
<dbReference type="RefSeq" id="WP_231148175.1">
    <property type="nucleotide sequence ID" value="NZ_UHFF01000002.1"/>
</dbReference>
<dbReference type="Proteomes" id="UP000254461">
    <property type="component" value="Unassembled WGS sequence"/>
</dbReference>
<sequence length="85" mass="9372">MKKSILISCTLLASLLLTGCHPLSLQLAEAVQEKPIQAVTVEDLTRHGIAESLKAYLQTMGLTNEEAMQQYEEVLSDEVISYFSS</sequence>
<proteinExistence type="predicted"/>
<evidence type="ECO:0000313" key="2">
    <source>
        <dbReference type="EMBL" id="SUN46144.1"/>
    </source>
</evidence>
<evidence type="ECO:0000256" key="1">
    <source>
        <dbReference type="SAM" id="SignalP"/>
    </source>
</evidence>
<keyword evidence="1" id="KW-0732">Signal</keyword>
<keyword evidence="2" id="KW-0449">Lipoprotein</keyword>
<feature type="signal peptide" evidence="1">
    <location>
        <begin position="1"/>
        <end position="19"/>
    </location>
</feature>
<gene>
    <name evidence="2" type="ORF">NCTC12092_00869</name>
</gene>
<dbReference type="EMBL" id="UHFF01000002">
    <property type="protein sequence ID" value="SUN46144.1"/>
    <property type="molecule type" value="Genomic_DNA"/>
</dbReference>
<organism evidence="2 3">
    <name type="scientific">Streptococcus equi subsp. equi</name>
    <dbReference type="NCBI Taxonomy" id="148942"/>
    <lineage>
        <taxon>Bacteria</taxon>
        <taxon>Bacillati</taxon>
        <taxon>Bacillota</taxon>
        <taxon>Bacilli</taxon>
        <taxon>Lactobacillales</taxon>
        <taxon>Streptococcaceae</taxon>
        <taxon>Streptococcus</taxon>
    </lineage>
</organism>
<dbReference type="PROSITE" id="PS51257">
    <property type="entry name" value="PROKAR_LIPOPROTEIN"/>
    <property type="match status" value="1"/>
</dbReference>
<protein>
    <submittedName>
        <fullName evidence="2">Lipoprotein</fullName>
    </submittedName>
</protein>
<accession>A0A380JP79</accession>
<dbReference type="GeneID" id="83704746"/>
<dbReference type="AlphaFoldDB" id="A0A380JP79"/>
<reference evidence="2 3" key="1">
    <citation type="submission" date="2018-06" db="EMBL/GenBank/DDBJ databases">
        <authorList>
            <consortium name="Pathogen Informatics"/>
            <person name="Doyle S."/>
        </authorList>
    </citation>
    <scope>NUCLEOTIDE SEQUENCE [LARGE SCALE GENOMIC DNA]</scope>
    <source>
        <strain evidence="2 3">NCTC12092</strain>
    </source>
</reference>
<evidence type="ECO:0000313" key="3">
    <source>
        <dbReference type="Proteomes" id="UP000254461"/>
    </source>
</evidence>
<name>A0A380JP79_9STRE</name>